<name>A0A1I2MZZ5_9FLAO</name>
<dbReference type="InterPro" id="IPR013320">
    <property type="entry name" value="ConA-like_dom_sf"/>
</dbReference>
<dbReference type="InterPro" id="IPR050546">
    <property type="entry name" value="Glycosyl_Hydrlase_16"/>
</dbReference>
<protein>
    <submittedName>
        <fullName evidence="3">Beta-glucanase, GH16 family</fullName>
    </submittedName>
</protein>
<dbReference type="CDD" id="cd08023">
    <property type="entry name" value="GH16_laminarinase_like"/>
    <property type="match status" value="1"/>
</dbReference>
<dbReference type="SUPFAM" id="SSF49785">
    <property type="entry name" value="Galactose-binding domain-like"/>
    <property type="match status" value="1"/>
</dbReference>
<reference evidence="4" key="1">
    <citation type="submission" date="2016-10" db="EMBL/GenBank/DDBJ databases">
        <authorList>
            <person name="Varghese N."/>
            <person name="Submissions S."/>
        </authorList>
    </citation>
    <scope>NUCLEOTIDE SEQUENCE [LARGE SCALE GENOMIC DNA]</scope>
    <source>
        <strain evidence="4">DSM 23515</strain>
    </source>
</reference>
<dbReference type="RefSeq" id="WP_093305310.1">
    <property type="nucleotide sequence ID" value="NZ_FOOH01000017.1"/>
</dbReference>
<accession>A0A1I2MZZ5</accession>
<evidence type="ECO:0000256" key="1">
    <source>
        <dbReference type="ARBA" id="ARBA00006865"/>
    </source>
</evidence>
<dbReference type="InterPro" id="IPR008979">
    <property type="entry name" value="Galactose-bd-like_sf"/>
</dbReference>
<dbReference type="EMBL" id="FOOH01000017">
    <property type="protein sequence ID" value="SFF97013.1"/>
    <property type="molecule type" value="Genomic_DNA"/>
</dbReference>
<dbReference type="PROSITE" id="PS51762">
    <property type="entry name" value="GH16_2"/>
    <property type="match status" value="1"/>
</dbReference>
<dbReference type="SUPFAM" id="SSF49899">
    <property type="entry name" value="Concanavalin A-like lectins/glucanases"/>
    <property type="match status" value="1"/>
</dbReference>
<gene>
    <name evidence="3" type="ORF">SAMN04488033_11728</name>
</gene>
<dbReference type="Pfam" id="PF00722">
    <property type="entry name" value="Glyco_hydro_16"/>
    <property type="match status" value="1"/>
</dbReference>
<dbReference type="PANTHER" id="PTHR10963">
    <property type="entry name" value="GLYCOSYL HYDROLASE-RELATED"/>
    <property type="match status" value="1"/>
</dbReference>
<proteinExistence type="inferred from homology"/>
<dbReference type="GO" id="GO:0005975">
    <property type="term" value="P:carbohydrate metabolic process"/>
    <property type="evidence" value="ECO:0007669"/>
    <property type="project" value="InterPro"/>
</dbReference>
<dbReference type="AlphaFoldDB" id="A0A1I2MZZ5"/>
<evidence type="ECO:0000259" key="2">
    <source>
        <dbReference type="PROSITE" id="PS51762"/>
    </source>
</evidence>
<evidence type="ECO:0000313" key="3">
    <source>
        <dbReference type="EMBL" id="SFF97013.1"/>
    </source>
</evidence>
<organism evidence="3 4">
    <name type="scientific">Salegentibacter agarivorans</name>
    <dbReference type="NCBI Taxonomy" id="345907"/>
    <lineage>
        <taxon>Bacteria</taxon>
        <taxon>Pseudomonadati</taxon>
        <taxon>Bacteroidota</taxon>
        <taxon>Flavobacteriia</taxon>
        <taxon>Flavobacteriales</taxon>
        <taxon>Flavobacteriaceae</taxon>
        <taxon>Salegentibacter</taxon>
    </lineage>
</organism>
<evidence type="ECO:0000313" key="4">
    <source>
        <dbReference type="Proteomes" id="UP000199116"/>
    </source>
</evidence>
<keyword evidence="4" id="KW-1185">Reference proteome</keyword>
<dbReference type="PANTHER" id="PTHR10963:SF55">
    <property type="entry name" value="GLYCOSIDE HYDROLASE FAMILY 16 PROTEIN"/>
    <property type="match status" value="1"/>
</dbReference>
<comment type="similarity">
    <text evidence="1">Belongs to the glycosyl hydrolase 16 family.</text>
</comment>
<sequence length="519" mass="58035">MRKKWIILFSTILCLGCDRDEMDSTEQLASKTAHLTASANFQLFWEDDFDGSVLDTTKWSRITEGTPDWRNYMTTDDQVYEVSDGYLYLKGLVNTDTQTDPRPYLTGGVWTRDKFNFTYGKVEVRAKMESAQGSWPAIWLLGSTSEYGGWPDYGEIDIMEHLNFDNFIHSTIHSNTKSSPSTKTVNVNPGEFNTYGVEWYPNKIVFTINGTPTFTYHKEAGADWRQWPFDRDFHLILSQQLGGAWVGNVDSSQLPVDFVIDYVKYYEYIPAPSPPSGSDQYIKIQMNGSTTNNWSHLTEVTLINDGTQYTLPAGHNAPAVLGDGIGVNGSNTNYYGLDSDGKLIINLGQGYEFDAVKLGVYNGDIRIYEDVEVSVSADGNQYEDAVIKDIENFNTFSFTGYKYIKIQMNGSTVNMWSHLTEVTLINEETEFVLPAGHNAPSILADGVGINGGSSGYYGLDSTGTLIIDLGQEISFDAIKLGAFNGDNRTYQDVEVSLSNDGVTYNSIGMQDVKDYRVFY</sequence>
<dbReference type="Gene3D" id="2.60.120.260">
    <property type="entry name" value="Galactose-binding domain-like"/>
    <property type="match status" value="2"/>
</dbReference>
<feature type="domain" description="GH16" evidence="2">
    <location>
        <begin position="47"/>
        <end position="271"/>
    </location>
</feature>
<dbReference type="Gene3D" id="2.60.120.200">
    <property type="match status" value="1"/>
</dbReference>
<dbReference type="GO" id="GO:0004553">
    <property type="term" value="F:hydrolase activity, hydrolyzing O-glycosyl compounds"/>
    <property type="evidence" value="ECO:0007669"/>
    <property type="project" value="InterPro"/>
</dbReference>
<dbReference type="InterPro" id="IPR000757">
    <property type="entry name" value="Beta-glucanase-like"/>
</dbReference>
<dbReference type="Proteomes" id="UP000199116">
    <property type="component" value="Unassembled WGS sequence"/>
</dbReference>